<dbReference type="RefSeq" id="WP_149812411.1">
    <property type="nucleotide sequence ID" value="NZ_VUKA01000004.1"/>
</dbReference>
<dbReference type="PANTHER" id="PTHR46637">
    <property type="entry name" value="TIS1421-TRANSPOSASE PROTEIN A"/>
    <property type="match status" value="1"/>
</dbReference>
<keyword evidence="3" id="KW-1185">Reference proteome</keyword>
<sequence length="201" mass="22843">MRAPHTPHLPQPRPWSPLTDAEFYALLPYLLPRSPQGRPIRELRARVDAIFHIACTHAPWAALPAHFGKPDTASRYFRRLTHAGLWQRLLHALAEAAPGHPLRAIEHFICRAARRAHRILGLPLILLIRRLDLRRALPGPPWLLPDPLLSETLAAVKIAPPPPGEYGHKTRHARLLATLRRLHRDAAGRRRIPRSVRLAWA</sequence>
<dbReference type="EMBL" id="VUKA01000004">
    <property type="protein sequence ID" value="KAA2213299.1"/>
    <property type="molecule type" value="Genomic_DNA"/>
</dbReference>
<organism evidence="2 3">
    <name type="scientific">Teichococcus oryzae</name>
    <dbReference type="NCBI Taxonomy" id="1608942"/>
    <lineage>
        <taxon>Bacteria</taxon>
        <taxon>Pseudomonadati</taxon>
        <taxon>Pseudomonadota</taxon>
        <taxon>Alphaproteobacteria</taxon>
        <taxon>Acetobacterales</taxon>
        <taxon>Roseomonadaceae</taxon>
        <taxon>Roseomonas</taxon>
    </lineage>
</organism>
<comment type="caution">
    <text evidence="2">The sequence shown here is derived from an EMBL/GenBank/DDBJ whole genome shotgun (WGS) entry which is preliminary data.</text>
</comment>
<dbReference type="Pfam" id="PF13340">
    <property type="entry name" value="DUF4096"/>
    <property type="match status" value="1"/>
</dbReference>
<accession>A0A5B2TGI3</accession>
<dbReference type="PANTHER" id="PTHR46637:SF1">
    <property type="entry name" value="BLL5188 PROTEIN"/>
    <property type="match status" value="1"/>
</dbReference>
<proteinExistence type="predicted"/>
<dbReference type="Proteomes" id="UP000322110">
    <property type="component" value="Unassembled WGS sequence"/>
</dbReference>
<dbReference type="InterPro" id="IPR025161">
    <property type="entry name" value="IS402-like_dom"/>
</dbReference>
<reference evidence="2 3" key="1">
    <citation type="journal article" date="2015" name="Int. J. Syst. Evol. Microbiol.">
        <title>Roseomonas oryzae sp. nov., isolated from paddy rhizosphere soil.</title>
        <authorList>
            <person name="Ramaprasad E.V."/>
            <person name="Sasikala Ch."/>
            <person name="Ramana Ch.V."/>
        </authorList>
    </citation>
    <scope>NUCLEOTIDE SEQUENCE [LARGE SCALE GENOMIC DNA]</scope>
    <source>
        <strain evidence="2 3">KCTC 42542</strain>
    </source>
</reference>
<dbReference type="AlphaFoldDB" id="A0A5B2TGI3"/>
<gene>
    <name evidence="2" type="ORF">F0Q34_11820</name>
</gene>
<feature type="domain" description="Insertion element IS402-like" evidence="1">
    <location>
        <begin position="18"/>
        <end position="89"/>
    </location>
</feature>
<evidence type="ECO:0000313" key="2">
    <source>
        <dbReference type="EMBL" id="KAA2213299.1"/>
    </source>
</evidence>
<evidence type="ECO:0000313" key="3">
    <source>
        <dbReference type="Proteomes" id="UP000322110"/>
    </source>
</evidence>
<protein>
    <submittedName>
        <fullName evidence="2">Transposase</fullName>
    </submittedName>
</protein>
<name>A0A5B2TGI3_9PROT</name>
<evidence type="ECO:0000259" key="1">
    <source>
        <dbReference type="Pfam" id="PF13340"/>
    </source>
</evidence>
<dbReference type="InterPro" id="IPR052909">
    <property type="entry name" value="Transposase_6_like"/>
</dbReference>
<dbReference type="OrthoDB" id="7263379at2"/>